<evidence type="ECO:0000313" key="1">
    <source>
        <dbReference type="EMBL" id="GBM66151.1"/>
    </source>
</evidence>
<reference evidence="1 2" key="1">
    <citation type="journal article" date="2019" name="Sci. Rep.">
        <title>Orb-weaving spider Araneus ventricosus genome elucidates the spidroin gene catalogue.</title>
        <authorList>
            <person name="Kono N."/>
            <person name="Nakamura H."/>
            <person name="Ohtoshi R."/>
            <person name="Moran D.A.P."/>
            <person name="Shinohara A."/>
            <person name="Yoshida Y."/>
            <person name="Fujiwara M."/>
            <person name="Mori M."/>
            <person name="Tomita M."/>
            <person name="Arakawa K."/>
        </authorList>
    </citation>
    <scope>NUCLEOTIDE SEQUENCE [LARGE SCALE GENOMIC DNA]</scope>
</reference>
<accession>A0A4Y2HL97</accession>
<dbReference type="Proteomes" id="UP000499080">
    <property type="component" value="Unassembled WGS sequence"/>
</dbReference>
<proteinExistence type="predicted"/>
<protein>
    <submittedName>
        <fullName evidence="1">Uncharacterized protein</fullName>
    </submittedName>
</protein>
<gene>
    <name evidence="1" type="ORF">AVEN_68281_1</name>
</gene>
<keyword evidence="2" id="KW-1185">Reference proteome</keyword>
<sequence length="102" mass="11776">MYDMRCIGKVKCAARTLCAVMNLPPPPAEVQRVSVPRGTFVMQNILGVVTRKVFLKIRESKEEEYEEELVVEILECIGHVLKRMGTRWRNLRNKLKSTKLSD</sequence>
<dbReference type="EMBL" id="BGPR01002009">
    <property type="protein sequence ID" value="GBM66151.1"/>
    <property type="molecule type" value="Genomic_DNA"/>
</dbReference>
<name>A0A4Y2HL97_ARAVE</name>
<organism evidence="1 2">
    <name type="scientific">Araneus ventricosus</name>
    <name type="common">Orbweaver spider</name>
    <name type="synonym">Epeira ventricosa</name>
    <dbReference type="NCBI Taxonomy" id="182803"/>
    <lineage>
        <taxon>Eukaryota</taxon>
        <taxon>Metazoa</taxon>
        <taxon>Ecdysozoa</taxon>
        <taxon>Arthropoda</taxon>
        <taxon>Chelicerata</taxon>
        <taxon>Arachnida</taxon>
        <taxon>Araneae</taxon>
        <taxon>Araneomorphae</taxon>
        <taxon>Entelegynae</taxon>
        <taxon>Araneoidea</taxon>
        <taxon>Araneidae</taxon>
        <taxon>Araneus</taxon>
    </lineage>
</organism>
<evidence type="ECO:0000313" key="2">
    <source>
        <dbReference type="Proteomes" id="UP000499080"/>
    </source>
</evidence>
<comment type="caution">
    <text evidence="1">The sequence shown here is derived from an EMBL/GenBank/DDBJ whole genome shotgun (WGS) entry which is preliminary data.</text>
</comment>
<dbReference type="AlphaFoldDB" id="A0A4Y2HL97"/>